<dbReference type="Pfam" id="PF10983">
    <property type="entry name" value="DUF2793"/>
    <property type="match status" value="1"/>
</dbReference>
<dbReference type="AlphaFoldDB" id="A0AAE3LR04"/>
<evidence type="ECO:0000313" key="1">
    <source>
        <dbReference type="EMBL" id="MCV6824098.1"/>
    </source>
</evidence>
<dbReference type="EMBL" id="JAOYFC010000001">
    <property type="protein sequence ID" value="MCV6824098.1"/>
    <property type="molecule type" value="Genomic_DNA"/>
</dbReference>
<dbReference type="RefSeq" id="WP_263952918.1">
    <property type="nucleotide sequence ID" value="NZ_JAOYFC010000001.1"/>
</dbReference>
<sequence>MTSTANFALPLVQPSQAQKHVTVNEALVRLDGLSQLVLASVDTVTPPLAADEGACYAVPTGAVNAWAGQGGKVAIFSNGGWIFVTPKTGWRGWVEDMSRAVHFDGSNWVQGALAQSPNGAASGFHVLEIDHVLNAGATDSTIPFIPAHAMVFGVSGVVTDAITGTLTDWSLGTVSSAAQYGSGLGLSQGSYVKGTLSYASTEYAPSGLVLTANGGDFAGGTVRLAVHYYALTIPQL</sequence>
<keyword evidence="2" id="KW-1185">Reference proteome</keyword>
<gene>
    <name evidence="1" type="ORF">OH136_05965</name>
</gene>
<dbReference type="Proteomes" id="UP001208041">
    <property type="component" value="Unassembled WGS sequence"/>
</dbReference>
<name>A0AAE3LR04_9RHOB</name>
<dbReference type="InterPro" id="IPR021251">
    <property type="entry name" value="DUF2793"/>
</dbReference>
<reference evidence="1" key="1">
    <citation type="submission" date="2022-10" db="EMBL/GenBank/DDBJ databases">
        <authorList>
            <person name="Yue Y."/>
        </authorList>
    </citation>
    <scope>NUCLEOTIDE SEQUENCE</scope>
    <source>
        <strain evidence="1">Z654</strain>
    </source>
</reference>
<accession>A0AAE3LR04</accession>
<evidence type="ECO:0000313" key="2">
    <source>
        <dbReference type="Proteomes" id="UP001208041"/>
    </source>
</evidence>
<proteinExistence type="predicted"/>
<comment type="caution">
    <text evidence="1">The sequence shown here is derived from an EMBL/GenBank/DDBJ whole genome shotgun (WGS) entry which is preliminary data.</text>
</comment>
<protein>
    <submittedName>
        <fullName evidence="1">DUF2793 domain-containing protein</fullName>
    </submittedName>
</protein>
<organism evidence="1 2">
    <name type="scientific">Halocynthiibacter halioticoli</name>
    <dbReference type="NCBI Taxonomy" id="2986804"/>
    <lineage>
        <taxon>Bacteria</taxon>
        <taxon>Pseudomonadati</taxon>
        <taxon>Pseudomonadota</taxon>
        <taxon>Alphaproteobacteria</taxon>
        <taxon>Rhodobacterales</taxon>
        <taxon>Paracoccaceae</taxon>
        <taxon>Halocynthiibacter</taxon>
    </lineage>
</organism>